<evidence type="ECO:0000256" key="1">
    <source>
        <dbReference type="SAM" id="SignalP"/>
    </source>
</evidence>
<reference evidence="2 3" key="1">
    <citation type="journal article" date="2019" name="Emerg. Microbes Infect.">
        <title>Comprehensive subspecies identification of 175 nontuberculous mycobacteria species based on 7547 genomic profiles.</title>
        <authorList>
            <person name="Matsumoto Y."/>
            <person name="Kinjo T."/>
            <person name="Motooka D."/>
            <person name="Nabeya D."/>
            <person name="Jung N."/>
            <person name="Uechi K."/>
            <person name="Horii T."/>
            <person name="Iida T."/>
            <person name="Fujita J."/>
            <person name="Nakamura S."/>
        </authorList>
    </citation>
    <scope>NUCLEOTIDE SEQUENCE [LARGE SCALE GENOMIC DNA]</scope>
    <source>
        <strain evidence="2 3">JCM 12688</strain>
    </source>
</reference>
<proteinExistence type="predicted"/>
<name>A0A7I7WJQ7_MYCGU</name>
<dbReference type="PROSITE" id="PS51257">
    <property type="entry name" value="PROKAR_LIPOPROTEIN"/>
    <property type="match status" value="1"/>
</dbReference>
<protein>
    <recommendedName>
        <fullName evidence="4">DUF5642 domain-containing protein</fullName>
    </recommendedName>
</protein>
<sequence>MGDRLSRCLRGCALLMVAASLAACSRVVVGASEPASGVEEKAPVPVAQLLIEPNRFPPQYAAAELDDGGLDRVVQDIDAVSRGEVVTPPTCTPPVLWHSETVGVEGVDSATASRLILVVMRPVPPLSSRLEQLRACPSFDVGAGEQASTVDVTVLPAPPVDADDAYAVEQTVTTPESERTVLTFAAQIGDTRVSASWLQDPAVDQADTSSLDALFRDAVVKLRRDG</sequence>
<dbReference type="KEGG" id="mgad:MGAD_15070"/>
<dbReference type="EMBL" id="AP022608">
    <property type="protein sequence ID" value="BBZ17172.1"/>
    <property type="molecule type" value="Genomic_DNA"/>
</dbReference>
<organism evidence="2 3">
    <name type="scientific">Mycolicibacterium gadium</name>
    <name type="common">Mycobacterium gadium</name>
    <dbReference type="NCBI Taxonomy" id="1794"/>
    <lineage>
        <taxon>Bacteria</taxon>
        <taxon>Bacillati</taxon>
        <taxon>Actinomycetota</taxon>
        <taxon>Actinomycetes</taxon>
        <taxon>Mycobacteriales</taxon>
        <taxon>Mycobacteriaceae</taxon>
        <taxon>Mycolicibacterium</taxon>
    </lineage>
</organism>
<dbReference type="Proteomes" id="UP000466187">
    <property type="component" value="Chromosome"/>
</dbReference>
<accession>A0A7I7WJQ7</accession>
<evidence type="ECO:0008006" key="4">
    <source>
        <dbReference type="Google" id="ProtNLM"/>
    </source>
</evidence>
<feature type="chain" id="PRO_5039422846" description="DUF5642 domain-containing protein" evidence="1">
    <location>
        <begin position="23"/>
        <end position="226"/>
    </location>
</feature>
<gene>
    <name evidence="2" type="ORF">MGAD_15070</name>
</gene>
<evidence type="ECO:0000313" key="2">
    <source>
        <dbReference type="EMBL" id="BBZ17172.1"/>
    </source>
</evidence>
<feature type="signal peptide" evidence="1">
    <location>
        <begin position="1"/>
        <end position="22"/>
    </location>
</feature>
<keyword evidence="1" id="KW-0732">Signal</keyword>
<dbReference type="AlphaFoldDB" id="A0A7I7WJQ7"/>
<dbReference type="RefSeq" id="WP_235689989.1">
    <property type="nucleotide sequence ID" value="NZ_AP022608.1"/>
</dbReference>
<evidence type="ECO:0000313" key="3">
    <source>
        <dbReference type="Proteomes" id="UP000466187"/>
    </source>
</evidence>